<dbReference type="Pfam" id="PF02527">
    <property type="entry name" value="GidB"/>
    <property type="match status" value="1"/>
</dbReference>
<keyword evidence="4 6" id="KW-0808">Transferase</keyword>
<evidence type="ECO:0000256" key="4">
    <source>
        <dbReference type="ARBA" id="ARBA00022679"/>
    </source>
</evidence>
<dbReference type="PANTHER" id="PTHR31760:SF0">
    <property type="entry name" value="S-ADENOSYL-L-METHIONINE-DEPENDENT METHYLTRANSFERASES SUPERFAMILY PROTEIN"/>
    <property type="match status" value="1"/>
</dbReference>
<dbReference type="InterPro" id="IPR029063">
    <property type="entry name" value="SAM-dependent_MTases_sf"/>
</dbReference>
<organism evidence="7 8">
    <name type="scientific">Ureaplasma ceti</name>
    <dbReference type="NCBI Taxonomy" id="3119530"/>
    <lineage>
        <taxon>Bacteria</taxon>
        <taxon>Bacillati</taxon>
        <taxon>Mycoplasmatota</taxon>
        <taxon>Mycoplasmoidales</taxon>
        <taxon>Mycoplasmoidaceae</taxon>
        <taxon>Ureaplasma</taxon>
    </lineage>
</organism>
<dbReference type="RefSeq" id="WP_353290130.1">
    <property type="nucleotide sequence ID" value="NZ_BAABQM010000007.1"/>
</dbReference>
<proteinExistence type="inferred from homology"/>
<evidence type="ECO:0000256" key="3">
    <source>
        <dbReference type="ARBA" id="ARBA00022603"/>
    </source>
</evidence>
<name>A0ABP9U9V4_9BACT</name>
<dbReference type="PIRSF" id="PIRSF003078">
    <property type="entry name" value="GidB"/>
    <property type="match status" value="1"/>
</dbReference>
<dbReference type="Gene3D" id="3.40.50.150">
    <property type="entry name" value="Vaccinia Virus protein VP39"/>
    <property type="match status" value="1"/>
</dbReference>
<dbReference type="SUPFAM" id="SSF53335">
    <property type="entry name" value="S-adenosyl-L-methionine-dependent methyltransferases"/>
    <property type="match status" value="1"/>
</dbReference>
<feature type="binding site" evidence="6">
    <location>
        <position position="148"/>
    </location>
    <ligand>
        <name>S-adenosyl-L-methionine</name>
        <dbReference type="ChEBI" id="CHEBI:59789"/>
    </ligand>
</feature>
<dbReference type="NCBIfam" id="TIGR00138">
    <property type="entry name" value="rsmG_gidB"/>
    <property type="match status" value="1"/>
</dbReference>
<evidence type="ECO:0000256" key="5">
    <source>
        <dbReference type="ARBA" id="ARBA00022691"/>
    </source>
</evidence>
<feature type="binding site" evidence="6">
    <location>
        <begin position="131"/>
        <end position="132"/>
    </location>
    <ligand>
        <name>S-adenosyl-L-methionine</name>
        <dbReference type="ChEBI" id="CHEBI:59789"/>
    </ligand>
</feature>
<dbReference type="Proteomes" id="UP001449582">
    <property type="component" value="Unassembled WGS sequence"/>
</dbReference>
<keyword evidence="5 6" id="KW-0949">S-adenosyl-L-methionine</keyword>
<keyword evidence="3 6" id="KW-0489">Methyltransferase</keyword>
<evidence type="ECO:0000313" key="7">
    <source>
        <dbReference type="EMBL" id="GAA5414972.1"/>
    </source>
</evidence>
<dbReference type="EC" id="2.1.1.-" evidence="6"/>
<dbReference type="InterPro" id="IPR003682">
    <property type="entry name" value="rRNA_ssu_MeTfrase_G"/>
</dbReference>
<evidence type="ECO:0000256" key="6">
    <source>
        <dbReference type="HAMAP-Rule" id="MF_00074"/>
    </source>
</evidence>
<keyword evidence="2 6" id="KW-0698">rRNA processing</keyword>
<sequence length="236" mass="27400">MNKSEFEKFLKELCPWVTQQTFELLEKYKSVLQRENQKYNLTRLDSEDLVYGNYFLESLIPYIKTGLLDENDTKSLLDIGSGSGIPGIVLKILFPKLKVTVLDSNNKKTEFLNLLVEELQLTDVTVVYDRAENWAKNHHEEFDIVTSRAVSGLYKILELSSAFCKINGLIIQPKSLKAEEEFKEAQGTIKTLHLSLEDKVTFNFLEHKHHVFVFIKNKATPKQYPRSWQQIMKKPL</sequence>
<evidence type="ECO:0000313" key="8">
    <source>
        <dbReference type="Proteomes" id="UP001449582"/>
    </source>
</evidence>
<dbReference type="PANTHER" id="PTHR31760">
    <property type="entry name" value="S-ADENOSYL-L-METHIONINE-DEPENDENT METHYLTRANSFERASES SUPERFAMILY PROTEIN"/>
    <property type="match status" value="1"/>
</dbReference>
<gene>
    <name evidence="6 7" type="primary">rsmG</name>
    <name evidence="7" type="ORF">UREOM_6830</name>
</gene>
<dbReference type="CDD" id="cd02440">
    <property type="entry name" value="AdoMet_MTases"/>
    <property type="match status" value="1"/>
</dbReference>
<evidence type="ECO:0000256" key="2">
    <source>
        <dbReference type="ARBA" id="ARBA00022552"/>
    </source>
</evidence>
<dbReference type="HAMAP" id="MF_00074">
    <property type="entry name" value="16SrRNA_methyltr_G"/>
    <property type="match status" value="1"/>
</dbReference>
<comment type="subcellular location">
    <subcellularLocation>
        <location evidence="6">Cytoplasm</location>
    </subcellularLocation>
</comment>
<keyword evidence="8" id="KW-1185">Reference proteome</keyword>
<feature type="binding site" evidence="6">
    <location>
        <position position="80"/>
    </location>
    <ligand>
        <name>S-adenosyl-L-methionine</name>
        <dbReference type="ChEBI" id="CHEBI:59789"/>
    </ligand>
</feature>
<comment type="similarity">
    <text evidence="6">Belongs to the methyltransferase superfamily. RNA methyltransferase RsmG family.</text>
</comment>
<dbReference type="EMBL" id="BAABQM010000007">
    <property type="protein sequence ID" value="GAA5414972.1"/>
    <property type="molecule type" value="Genomic_DNA"/>
</dbReference>
<comment type="function">
    <text evidence="6">Specifically methylates the N7 position of a guanine in 16S rRNA.</text>
</comment>
<evidence type="ECO:0000256" key="1">
    <source>
        <dbReference type="ARBA" id="ARBA00022490"/>
    </source>
</evidence>
<keyword evidence="1 6" id="KW-0963">Cytoplasm</keyword>
<comment type="caution">
    <text evidence="6">Lacks conserved residue(s) required for the propagation of feature annotation.</text>
</comment>
<accession>A0ABP9U9V4</accession>
<protein>
    <recommendedName>
        <fullName evidence="6">Ribosomal RNA small subunit methyltransferase G</fullName>
        <ecNumber evidence="6">2.1.1.-</ecNumber>
    </recommendedName>
    <alternativeName>
        <fullName evidence="6">16S rRNA 7-methylguanosine methyltransferase</fullName>
        <shortName evidence="6">16S rRNA m7G methyltransferase</shortName>
    </alternativeName>
</protein>
<comment type="caution">
    <text evidence="7">The sequence shown here is derived from an EMBL/GenBank/DDBJ whole genome shotgun (WGS) entry which is preliminary data.</text>
</comment>
<reference evidence="7" key="1">
    <citation type="submission" date="2024-02" db="EMBL/GenBank/DDBJ databases">
        <title>Draft genome sequence of new strains in genus Ureaplasma.</title>
        <authorList>
            <person name="Nakajima Y."/>
            <person name="Segawa T."/>
        </authorList>
    </citation>
    <scope>NUCLEOTIDE SEQUENCE [LARGE SCALE GENOMIC DNA]</scope>
    <source>
        <strain evidence="7">OM1</strain>
    </source>
</reference>